<reference evidence="1" key="1">
    <citation type="submission" date="2022-02" db="EMBL/GenBank/DDBJ databases">
        <title>Vibrio sp. nov., a new bacterium isolated from Bohai sea, China.</title>
        <authorList>
            <person name="Yuan Y."/>
        </authorList>
    </citation>
    <scope>NUCLEOTIDE SEQUENCE</scope>
    <source>
        <strain evidence="1">DBSS07</strain>
    </source>
</reference>
<keyword evidence="2" id="KW-1185">Reference proteome</keyword>
<dbReference type="RefSeq" id="WP_265687133.1">
    <property type="nucleotide sequence ID" value="NZ_JAKRRX010000029.1"/>
</dbReference>
<dbReference type="EMBL" id="JAKRRX010000029">
    <property type="protein sequence ID" value="MCW8333623.1"/>
    <property type="molecule type" value="Genomic_DNA"/>
</dbReference>
<organism evidence="1 2">
    <name type="scientific">Vibrio paucivorans</name>
    <dbReference type="NCBI Taxonomy" id="2829489"/>
    <lineage>
        <taxon>Bacteria</taxon>
        <taxon>Pseudomonadati</taxon>
        <taxon>Pseudomonadota</taxon>
        <taxon>Gammaproteobacteria</taxon>
        <taxon>Vibrionales</taxon>
        <taxon>Vibrionaceae</taxon>
        <taxon>Vibrio</taxon>
    </lineage>
</organism>
<name>A0A9X3CD85_9VIBR</name>
<evidence type="ECO:0000313" key="2">
    <source>
        <dbReference type="Proteomes" id="UP001155586"/>
    </source>
</evidence>
<dbReference type="SUPFAM" id="SSF82171">
    <property type="entry name" value="DPP6 N-terminal domain-like"/>
    <property type="match status" value="1"/>
</dbReference>
<protein>
    <submittedName>
        <fullName evidence="1">Uncharacterized protein</fullName>
    </submittedName>
</protein>
<gene>
    <name evidence="1" type="ORF">MD483_07280</name>
</gene>
<sequence length="402" mass="45671">MNYLERTVYDLVKKNAKLKNKIVTLYQLFFSVFGLLKKRIDSKYKVSVYEDCFFGFHDKPSINKSGLMIAHKNTSFFSGGMGESDVGFFDISDPERKFTRIAHTNCCNYQQGSMASWLDEEHIIFNNVIEGRKVSQVYNLQGELQRELDFHIFSVSSCGRFVTSLCFKRFGVGMPGYGYKPLLSSDTESSSLFVFDLKESVTTFTINLEEASTLSSNLLEDGYLYFSHTKFSPDGESLYFMLRSSNSKINTSQLFVCNISDNFLQTVPGGGMVSHLDWMNSESIVMYCNNPDGKDGYYVWGSSSNSLEPIGLSDLTEDGHPTVLNSDIFFTDTYPNRSRRQFLYRVDIKNNLCETILSSYGPLRFKGVNRVDLHPRLSACGQYLSIDSSHLGKRSQIVIYLV</sequence>
<evidence type="ECO:0000313" key="1">
    <source>
        <dbReference type="EMBL" id="MCW8333623.1"/>
    </source>
</evidence>
<proteinExistence type="predicted"/>
<dbReference type="Proteomes" id="UP001155586">
    <property type="component" value="Unassembled WGS sequence"/>
</dbReference>
<dbReference type="AlphaFoldDB" id="A0A9X3CD85"/>
<accession>A0A9X3CD85</accession>
<comment type="caution">
    <text evidence="1">The sequence shown here is derived from an EMBL/GenBank/DDBJ whole genome shotgun (WGS) entry which is preliminary data.</text>
</comment>